<reference evidence="11 12" key="1">
    <citation type="submission" date="2023-11" db="EMBL/GenBank/DDBJ databases">
        <title>Genome sequence of Microbacterium rhizosphaerae KACC 19337.</title>
        <authorList>
            <person name="Choi H."/>
            <person name="Kim S."/>
            <person name="Kim Y."/>
            <person name="Kwon S.-W."/>
            <person name="Heo J."/>
        </authorList>
    </citation>
    <scope>NUCLEOTIDE SEQUENCE [LARGE SCALE GENOMIC DNA]</scope>
    <source>
        <strain evidence="11 12">KACC 19337</strain>
    </source>
</reference>
<dbReference type="InterPro" id="IPR003374">
    <property type="entry name" value="ApbE-like_sf"/>
</dbReference>
<accession>A0ABZ0SKY6</accession>
<evidence type="ECO:0000256" key="6">
    <source>
        <dbReference type="ARBA" id="ARBA00022723"/>
    </source>
</evidence>
<dbReference type="Gene3D" id="3.10.520.10">
    <property type="entry name" value="ApbE-like domains"/>
    <property type="match status" value="1"/>
</dbReference>
<evidence type="ECO:0000256" key="4">
    <source>
        <dbReference type="ARBA" id="ARBA00022630"/>
    </source>
</evidence>
<comment type="catalytic activity">
    <reaction evidence="10">
        <text>L-threonyl-[protein] + FAD = FMN-L-threonyl-[protein] + AMP + H(+)</text>
        <dbReference type="Rhea" id="RHEA:36847"/>
        <dbReference type="Rhea" id="RHEA-COMP:11060"/>
        <dbReference type="Rhea" id="RHEA-COMP:11061"/>
        <dbReference type="ChEBI" id="CHEBI:15378"/>
        <dbReference type="ChEBI" id="CHEBI:30013"/>
        <dbReference type="ChEBI" id="CHEBI:57692"/>
        <dbReference type="ChEBI" id="CHEBI:74257"/>
        <dbReference type="ChEBI" id="CHEBI:456215"/>
        <dbReference type="EC" id="2.7.1.180"/>
    </reaction>
</comment>
<keyword evidence="8" id="KW-0460">Magnesium</keyword>
<keyword evidence="4" id="KW-0285">Flavoprotein</keyword>
<proteinExistence type="predicted"/>
<gene>
    <name evidence="11" type="ORF">SM116_14400</name>
</gene>
<dbReference type="InterPro" id="IPR024932">
    <property type="entry name" value="ApbE"/>
</dbReference>
<comment type="cofactor">
    <cofactor evidence="1">
        <name>Mg(2+)</name>
        <dbReference type="ChEBI" id="CHEBI:18420"/>
    </cofactor>
</comment>
<evidence type="ECO:0000256" key="1">
    <source>
        <dbReference type="ARBA" id="ARBA00001946"/>
    </source>
</evidence>
<dbReference type="SUPFAM" id="SSF143631">
    <property type="entry name" value="ApbE-like"/>
    <property type="match status" value="1"/>
</dbReference>
<evidence type="ECO:0000256" key="2">
    <source>
        <dbReference type="ARBA" id="ARBA00011955"/>
    </source>
</evidence>
<evidence type="ECO:0000256" key="5">
    <source>
        <dbReference type="ARBA" id="ARBA00022679"/>
    </source>
</evidence>
<protein>
    <recommendedName>
        <fullName evidence="3">FAD:protein FMN transferase</fullName>
        <ecNumber evidence="2">2.7.1.180</ecNumber>
    </recommendedName>
    <alternativeName>
        <fullName evidence="9">Flavin transferase</fullName>
    </alternativeName>
</protein>
<dbReference type="Pfam" id="PF02424">
    <property type="entry name" value="ApbE"/>
    <property type="match status" value="1"/>
</dbReference>
<dbReference type="EC" id="2.7.1.180" evidence="2"/>
<evidence type="ECO:0000256" key="3">
    <source>
        <dbReference type="ARBA" id="ARBA00016337"/>
    </source>
</evidence>
<keyword evidence="7" id="KW-0274">FAD</keyword>
<dbReference type="RefSeq" id="WP_320941658.1">
    <property type="nucleotide sequence ID" value="NZ_BAABEU010000008.1"/>
</dbReference>
<keyword evidence="12" id="KW-1185">Reference proteome</keyword>
<evidence type="ECO:0000256" key="10">
    <source>
        <dbReference type="ARBA" id="ARBA00048540"/>
    </source>
</evidence>
<organism evidence="11 12">
    <name type="scientific">Microbacterium rhizosphaerae</name>
    <dbReference type="NCBI Taxonomy" id="1678237"/>
    <lineage>
        <taxon>Bacteria</taxon>
        <taxon>Bacillati</taxon>
        <taxon>Actinomycetota</taxon>
        <taxon>Actinomycetes</taxon>
        <taxon>Micrococcales</taxon>
        <taxon>Microbacteriaceae</taxon>
        <taxon>Microbacterium</taxon>
    </lineage>
</organism>
<keyword evidence="5 11" id="KW-0808">Transferase</keyword>
<evidence type="ECO:0000256" key="8">
    <source>
        <dbReference type="ARBA" id="ARBA00022842"/>
    </source>
</evidence>
<dbReference type="Proteomes" id="UP001323798">
    <property type="component" value="Chromosome"/>
</dbReference>
<evidence type="ECO:0000313" key="12">
    <source>
        <dbReference type="Proteomes" id="UP001323798"/>
    </source>
</evidence>
<sequence>MPALSHPSDRAVEGRADWTIWNLDASVVTRSEHLHKAREIADQLLADVDRACSRFRPDSETITLAGASASGVDVSPTLAALVRGSLSAAEWTQGDVDPTLGAQMSHLGYDRDIADIRLGSASAPLTDDSVRDVPVPPRGVGWRDVQLNGNHLQVPAGVILDLGATAKAMAADLIAARVAEDLGGPVLVSLGGDISTAGARDEPWQVRIDDGAGEPTQQVSLEPGWAIATSSTLHRRWRKSGRWMHHILDPRSGLPAPMTWRTATVAAPDCLRANAFSTAAIVRGPGAARLLANAQLAARLVDIDGNVHCIGGWPEEQDADRAR</sequence>
<evidence type="ECO:0000313" key="11">
    <source>
        <dbReference type="EMBL" id="WPR88941.1"/>
    </source>
</evidence>
<dbReference type="PANTHER" id="PTHR30040:SF2">
    <property type="entry name" value="FAD:PROTEIN FMN TRANSFERASE"/>
    <property type="match status" value="1"/>
</dbReference>
<evidence type="ECO:0000256" key="7">
    <source>
        <dbReference type="ARBA" id="ARBA00022827"/>
    </source>
</evidence>
<evidence type="ECO:0000256" key="9">
    <source>
        <dbReference type="ARBA" id="ARBA00031306"/>
    </source>
</evidence>
<name>A0ABZ0SKY6_9MICO</name>
<keyword evidence="6" id="KW-0479">Metal-binding</keyword>
<dbReference type="GO" id="GO:0016740">
    <property type="term" value="F:transferase activity"/>
    <property type="evidence" value="ECO:0007669"/>
    <property type="project" value="UniProtKB-KW"/>
</dbReference>
<dbReference type="EMBL" id="CP139368">
    <property type="protein sequence ID" value="WPR88941.1"/>
    <property type="molecule type" value="Genomic_DNA"/>
</dbReference>
<dbReference type="PANTHER" id="PTHR30040">
    <property type="entry name" value="THIAMINE BIOSYNTHESIS LIPOPROTEIN APBE"/>
    <property type="match status" value="1"/>
</dbReference>